<evidence type="ECO:0000256" key="8">
    <source>
        <dbReference type="SAM" id="Phobius"/>
    </source>
</evidence>
<feature type="transmembrane region" description="Helical" evidence="8">
    <location>
        <begin position="357"/>
        <end position="378"/>
    </location>
</feature>
<dbReference type="PIRSF" id="PIRSF006603">
    <property type="entry name" value="DinF"/>
    <property type="match status" value="1"/>
</dbReference>
<dbReference type="InterPro" id="IPR044644">
    <property type="entry name" value="DinF-like"/>
</dbReference>
<dbReference type="InterPro" id="IPR002528">
    <property type="entry name" value="MATE_fam"/>
</dbReference>
<evidence type="ECO:0000313" key="10">
    <source>
        <dbReference type="Proteomes" id="UP001589748"/>
    </source>
</evidence>
<feature type="transmembrane region" description="Helical" evidence="8">
    <location>
        <begin position="174"/>
        <end position="193"/>
    </location>
</feature>
<dbReference type="PANTHER" id="PTHR42893:SF46">
    <property type="entry name" value="PROTEIN DETOXIFICATION 44, CHLOROPLASTIC"/>
    <property type="match status" value="1"/>
</dbReference>
<feature type="transmembrane region" description="Helical" evidence="8">
    <location>
        <begin position="199"/>
        <end position="222"/>
    </location>
</feature>
<feature type="transmembrane region" description="Helical" evidence="8">
    <location>
        <begin position="24"/>
        <end position="44"/>
    </location>
</feature>
<accession>A0ABV5LPP1</accession>
<evidence type="ECO:0000256" key="4">
    <source>
        <dbReference type="ARBA" id="ARBA00022475"/>
    </source>
</evidence>
<dbReference type="Proteomes" id="UP001589748">
    <property type="component" value="Unassembled WGS sequence"/>
</dbReference>
<feature type="transmembrane region" description="Helical" evidence="8">
    <location>
        <begin position="56"/>
        <end position="79"/>
    </location>
</feature>
<feature type="transmembrane region" description="Helical" evidence="8">
    <location>
        <begin position="325"/>
        <end position="345"/>
    </location>
</feature>
<dbReference type="EMBL" id="JBHMDM010000002">
    <property type="protein sequence ID" value="MFB9376065.1"/>
    <property type="molecule type" value="Genomic_DNA"/>
</dbReference>
<evidence type="ECO:0000256" key="6">
    <source>
        <dbReference type="ARBA" id="ARBA00022989"/>
    </source>
</evidence>
<reference evidence="9 10" key="1">
    <citation type="submission" date="2024-09" db="EMBL/GenBank/DDBJ databases">
        <authorList>
            <person name="Sun Q."/>
            <person name="Mori K."/>
        </authorList>
    </citation>
    <scope>NUCLEOTIDE SEQUENCE [LARGE SCALE GENOMIC DNA]</scope>
    <source>
        <strain evidence="9 10">TISTR 1856</strain>
    </source>
</reference>
<keyword evidence="4" id="KW-1003">Cell membrane</keyword>
<comment type="caution">
    <text evidence="9">The sequence shown here is derived from an EMBL/GenBank/DDBJ whole genome shotgun (WGS) entry which is preliminary data.</text>
</comment>
<feature type="transmembrane region" description="Helical" evidence="8">
    <location>
        <begin position="390"/>
        <end position="413"/>
    </location>
</feature>
<keyword evidence="10" id="KW-1185">Reference proteome</keyword>
<dbReference type="CDD" id="cd13136">
    <property type="entry name" value="MATE_DinF_like"/>
    <property type="match status" value="1"/>
</dbReference>
<keyword evidence="3" id="KW-0813">Transport</keyword>
<dbReference type="PANTHER" id="PTHR42893">
    <property type="entry name" value="PROTEIN DETOXIFICATION 44, CHLOROPLASTIC-RELATED"/>
    <property type="match status" value="1"/>
</dbReference>
<evidence type="ECO:0000256" key="2">
    <source>
        <dbReference type="ARBA" id="ARBA00010199"/>
    </source>
</evidence>
<evidence type="ECO:0000256" key="7">
    <source>
        <dbReference type="ARBA" id="ARBA00023136"/>
    </source>
</evidence>
<keyword evidence="6 8" id="KW-1133">Transmembrane helix</keyword>
<dbReference type="InterPro" id="IPR048279">
    <property type="entry name" value="MdtK-like"/>
</dbReference>
<dbReference type="RefSeq" id="WP_380134777.1">
    <property type="nucleotide sequence ID" value="NZ_JBHLUI010000002.1"/>
</dbReference>
<organism evidence="9 10">
    <name type="scientific">Kineococcus gynurae</name>
    <dbReference type="NCBI Taxonomy" id="452979"/>
    <lineage>
        <taxon>Bacteria</taxon>
        <taxon>Bacillati</taxon>
        <taxon>Actinomycetota</taxon>
        <taxon>Actinomycetes</taxon>
        <taxon>Kineosporiales</taxon>
        <taxon>Kineosporiaceae</taxon>
        <taxon>Kineococcus</taxon>
    </lineage>
</organism>
<evidence type="ECO:0000256" key="3">
    <source>
        <dbReference type="ARBA" id="ARBA00022448"/>
    </source>
</evidence>
<protein>
    <submittedName>
        <fullName evidence="9">MATE family efflux transporter</fullName>
    </submittedName>
</protein>
<feature type="transmembrane region" description="Helical" evidence="8">
    <location>
        <begin position="419"/>
        <end position="440"/>
    </location>
</feature>
<evidence type="ECO:0000256" key="5">
    <source>
        <dbReference type="ARBA" id="ARBA00022692"/>
    </source>
</evidence>
<feature type="transmembrane region" description="Helical" evidence="8">
    <location>
        <begin position="143"/>
        <end position="167"/>
    </location>
</feature>
<proteinExistence type="inferred from homology"/>
<gene>
    <name evidence="9" type="ORF">ACFFVI_03695</name>
</gene>
<keyword evidence="5 8" id="KW-0812">Transmembrane</keyword>
<sequence>MEARLRSGNGWSRRLKPTPRDADILRLAGPALGALVAEPLFLLADSVIVGRLGVLPLAGLGLAGAVLTTAVGLMVFLAYGTTATVARRIGAGDLRGALEQGVDGIWLALGAGVVLALLAWPTAPALVGALGASAEVLPYAVTYLHWSLPGLPGMLVVLAATGVLRGLQDTRTPLVVAATGAGVNVLLNLALVYGAGWGIAGSAAGTALTQLLMAAALVTVVARGVRRTGARVTPHPLGVLRGARDGAPLFVRTLTLRVALLVTTVVATRQGDAGIAAHQVAMTVWTTTALALDALAIAAQALVGRALGAADVGDVRATVRRMVQWGVATGAVLGVLIALTAVPLTGLFSTDPAVRSFLAAALWVLAASLPLAGWVFVLDGVLIGAGDGRYLARAGLLTLLAYLPAAGAVGLLVEPGRAGLVWLWIAFAGLFMAARLATLVRRERSGRWMVLGV</sequence>
<comment type="similarity">
    <text evidence="2">Belongs to the multi antimicrobial extrusion (MATE) (TC 2.A.66.1) family.</text>
</comment>
<evidence type="ECO:0000256" key="1">
    <source>
        <dbReference type="ARBA" id="ARBA00004651"/>
    </source>
</evidence>
<dbReference type="NCBIfam" id="TIGR00797">
    <property type="entry name" value="matE"/>
    <property type="match status" value="1"/>
</dbReference>
<comment type="subcellular location">
    <subcellularLocation>
        <location evidence="1">Cell membrane</location>
        <topology evidence="1">Multi-pass membrane protein</topology>
    </subcellularLocation>
</comment>
<evidence type="ECO:0000313" key="9">
    <source>
        <dbReference type="EMBL" id="MFB9376065.1"/>
    </source>
</evidence>
<dbReference type="Pfam" id="PF01554">
    <property type="entry name" value="MatE"/>
    <property type="match status" value="2"/>
</dbReference>
<name>A0ABV5LPP1_9ACTN</name>
<keyword evidence="7 8" id="KW-0472">Membrane</keyword>
<feature type="transmembrane region" description="Helical" evidence="8">
    <location>
        <begin position="104"/>
        <end position="123"/>
    </location>
</feature>